<evidence type="ECO:0000256" key="1">
    <source>
        <dbReference type="ARBA" id="ARBA00008217"/>
    </source>
</evidence>
<dbReference type="KEGG" id="epa:110236568"/>
<dbReference type="SUPFAM" id="SSF52151">
    <property type="entry name" value="FabD/lysophospholipase-like"/>
    <property type="match status" value="1"/>
</dbReference>
<dbReference type="PANTHER" id="PTHR47170">
    <property type="entry name" value="MALONYL-COA ACP TRANSACYLASE, ACP-BINDING"/>
    <property type="match status" value="1"/>
</dbReference>
<dbReference type="SUPFAM" id="SSF55048">
    <property type="entry name" value="Probable ACP-binding domain of malonyl-CoA ACP transacylase"/>
    <property type="match status" value="1"/>
</dbReference>
<organism evidence="3 4">
    <name type="scientific">Exaiptasia diaphana</name>
    <name type="common">Tropical sea anemone</name>
    <name type="synonym">Aiptasia pulchella</name>
    <dbReference type="NCBI Taxonomy" id="2652724"/>
    <lineage>
        <taxon>Eukaryota</taxon>
        <taxon>Metazoa</taxon>
        <taxon>Cnidaria</taxon>
        <taxon>Anthozoa</taxon>
        <taxon>Hexacorallia</taxon>
        <taxon>Actiniaria</taxon>
        <taxon>Aiptasiidae</taxon>
        <taxon>Exaiptasia</taxon>
    </lineage>
</organism>
<proteinExistence type="inferred from homology"/>
<reference evidence="3" key="1">
    <citation type="submission" date="2022-11" db="UniProtKB">
        <authorList>
            <consortium name="EnsemblMetazoa"/>
        </authorList>
    </citation>
    <scope>IDENTIFICATION</scope>
</reference>
<dbReference type="OrthoDB" id="541883at2759"/>
<accession>A0A913X285</accession>
<keyword evidence="4" id="KW-1185">Reference proteome</keyword>
<dbReference type="InterPro" id="IPR016035">
    <property type="entry name" value="Acyl_Trfase/lysoPLipase"/>
</dbReference>
<dbReference type="Gene3D" id="3.30.70.250">
    <property type="entry name" value="Malonyl-CoA ACP transacylase, ACP-binding"/>
    <property type="match status" value="1"/>
</dbReference>
<dbReference type="InterPro" id="IPR016036">
    <property type="entry name" value="Malonyl_transacylase_ACP-bd"/>
</dbReference>
<dbReference type="Pfam" id="PF00698">
    <property type="entry name" value="Acyl_transf_1"/>
    <property type="match status" value="1"/>
</dbReference>
<dbReference type="SMART" id="SM00827">
    <property type="entry name" value="PKS_AT"/>
    <property type="match status" value="1"/>
</dbReference>
<dbReference type="GO" id="GO:0016740">
    <property type="term" value="F:transferase activity"/>
    <property type="evidence" value="ECO:0007669"/>
    <property type="project" value="InterPro"/>
</dbReference>
<dbReference type="AlphaFoldDB" id="A0A913X285"/>
<dbReference type="EnsemblMetazoa" id="XM_021042107.1">
    <property type="protein sequence ID" value="XP_020897766.1"/>
    <property type="gene ID" value="LOC110236568"/>
</dbReference>
<evidence type="ECO:0000313" key="4">
    <source>
        <dbReference type="Proteomes" id="UP000887567"/>
    </source>
</evidence>
<dbReference type="InterPro" id="IPR052760">
    <property type="entry name" value="Mitochondrial_malonyltrans"/>
</dbReference>
<protein>
    <recommendedName>
        <fullName evidence="2">Malonyl-CoA:ACP transacylase (MAT) domain-containing protein</fullName>
    </recommendedName>
</protein>
<dbReference type="OMA" id="AANYNCP"/>
<dbReference type="Proteomes" id="UP000887567">
    <property type="component" value="Unplaced"/>
</dbReference>
<feature type="domain" description="Malonyl-CoA:ACP transacylase (MAT)" evidence="2">
    <location>
        <begin position="34"/>
        <end position="338"/>
    </location>
</feature>
<name>A0A913X285_EXADI</name>
<dbReference type="GeneID" id="110236568"/>
<dbReference type="InterPro" id="IPR024925">
    <property type="entry name" value="Malonyl_CoA-ACP_transAc"/>
</dbReference>
<dbReference type="Gene3D" id="3.40.366.10">
    <property type="entry name" value="Malonyl-Coenzyme A Acyl Carrier Protein, domain 2"/>
    <property type="match status" value="1"/>
</dbReference>
<dbReference type="InterPro" id="IPR014043">
    <property type="entry name" value="Acyl_transferase_dom"/>
</dbReference>
<evidence type="ECO:0000313" key="3">
    <source>
        <dbReference type="EnsemblMetazoa" id="XP_020897766.1"/>
    </source>
</evidence>
<dbReference type="RefSeq" id="XP_020897766.1">
    <property type="nucleotide sequence ID" value="XM_021042107.1"/>
</dbReference>
<dbReference type="PANTHER" id="PTHR47170:SF2">
    <property type="entry name" value="MALONYL-COA:ACP TRANSACYLASE (MAT) DOMAIN-CONTAINING PROTEIN"/>
    <property type="match status" value="1"/>
</dbReference>
<dbReference type="InterPro" id="IPR001227">
    <property type="entry name" value="Ac_transferase_dom_sf"/>
</dbReference>
<sequence length="343" mass="38267">MFYYRKFAQSPWLMKRNVRRKSSVTGDGISRVFLFPGQGSQFVGMCERFHKEPWLLSLFDKVSSCVGFDLLKMCLNGPDEELQKTENCQLAVVTASLAAVQWCRYHGYLEQPGNKLSDSNVCATAGFSVGEFAALVFAEAFSLDDAIKVIHCRAKAMQEASEKTPSGMVTVKGLNENEIQELCTIASNAVQSKDSVVIANHLYTRGHVIAGPMDAVEYVLQFGKSKHGARDVFQLPVSGAFHTALMSSAQPIVKEALDAISVCLPEIPVYSNVTGKPYESVEMIKTLLVDQIVQPVQWQSLIQNVIKDWNPDMFYEVGPGRQLTAMLYQIDTKYRRRCKNIQV</sequence>
<dbReference type="PIRSF" id="PIRSF000446">
    <property type="entry name" value="Mct"/>
    <property type="match status" value="1"/>
</dbReference>
<evidence type="ECO:0000259" key="2">
    <source>
        <dbReference type="SMART" id="SM00827"/>
    </source>
</evidence>
<comment type="similarity">
    <text evidence="1">Belongs to the FabD family.</text>
</comment>